<dbReference type="PRINTS" id="PR00484">
    <property type="entry name" value="PBPGOBP"/>
</dbReference>
<dbReference type="GO" id="GO:0005549">
    <property type="term" value="F:odorant binding"/>
    <property type="evidence" value="ECO:0007669"/>
    <property type="project" value="InterPro"/>
</dbReference>
<dbReference type="GO" id="GO:0007608">
    <property type="term" value="P:sensory perception of smell"/>
    <property type="evidence" value="ECO:0007669"/>
    <property type="project" value="TreeGrafter"/>
</dbReference>
<feature type="chain" id="PRO_5040408417" evidence="4">
    <location>
        <begin position="22"/>
        <end position="345"/>
    </location>
</feature>
<protein>
    <submittedName>
        <fullName evidence="6">Uncharacterized protein LOC118266246</fullName>
    </submittedName>
</protein>
<dbReference type="GO" id="GO:0005615">
    <property type="term" value="C:extracellular space"/>
    <property type="evidence" value="ECO:0007669"/>
    <property type="project" value="TreeGrafter"/>
</dbReference>
<evidence type="ECO:0000256" key="2">
    <source>
        <dbReference type="ARBA" id="ARBA00022448"/>
    </source>
</evidence>
<dbReference type="OrthoDB" id="7325081at2759"/>
<evidence type="ECO:0000256" key="3">
    <source>
        <dbReference type="ARBA" id="ARBA00022729"/>
    </source>
</evidence>
<dbReference type="GeneID" id="118266246"/>
<evidence type="ECO:0000313" key="6">
    <source>
        <dbReference type="RefSeq" id="XP_050551049.1"/>
    </source>
</evidence>
<dbReference type="Proteomes" id="UP000829999">
    <property type="component" value="Chromosome 7"/>
</dbReference>
<name>A0A9R0DPX8_SPOFR</name>
<keyword evidence="2" id="KW-0813">Transport</keyword>
<dbReference type="SMART" id="SM00708">
    <property type="entry name" value="PhBP"/>
    <property type="match status" value="2"/>
</dbReference>
<proteinExistence type="inferred from homology"/>
<dbReference type="RefSeq" id="XP_050551049.1">
    <property type="nucleotide sequence ID" value="XM_050695092.1"/>
</dbReference>
<dbReference type="InterPro" id="IPR036728">
    <property type="entry name" value="PBP_GOBP_sf"/>
</dbReference>
<gene>
    <name evidence="6" type="primary">LOC118266246</name>
</gene>
<keyword evidence="5" id="KW-1185">Reference proteome</keyword>
<dbReference type="SUPFAM" id="SSF47565">
    <property type="entry name" value="Insect pheromone/odorant-binding proteins"/>
    <property type="match status" value="2"/>
</dbReference>
<feature type="signal peptide" evidence="4">
    <location>
        <begin position="1"/>
        <end position="21"/>
    </location>
</feature>
<keyword evidence="3 4" id="KW-0732">Signal</keyword>
<evidence type="ECO:0000313" key="5">
    <source>
        <dbReference type="Proteomes" id="UP000829999"/>
    </source>
</evidence>
<sequence length="345" mass="38441">MTSKCCLLLVVMATVTSSVMATAEVMSHVTAHFGKALEECREESGLSAEVLEEFQHFWREDFEVVHRELGCAIICMSNKFSLLQDDSRMHHVNMHDYVKSFPNGHVLSEKLVELIHNCEKKFDSMTDDCERVVKVAACFKVDAKAAGIAPEVAMIEAVMEKYLAADISESWPRAATMTLRQSATMSVRVALVVAASLVVVQASQDVMKNLAINFAKPLDDCRKEMDLPDSVTTDFYNFWKEGYELTNRQTGCAILCLSSKLEILDQELNLHHGRAQEFAMKHGADEAMAKQIVDMIHTCAQSTPDVAADPCMKTLNVAKCFKDKIHELNWAPSMELVVGEVLAEV</sequence>
<dbReference type="PANTHER" id="PTHR11857">
    <property type="entry name" value="ODORANT BINDING PROTEIN-RELATED"/>
    <property type="match status" value="1"/>
</dbReference>
<dbReference type="Gene3D" id="1.10.238.20">
    <property type="entry name" value="Pheromone/general odorant binding protein domain"/>
    <property type="match status" value="2"/>
</dbReference>
<dbReference type="CDD" id="cd23992">
    <property type="entry name" value="PBP_GOBP"/>
    <property type="match status" value="2"/>
</dbReference>
<evidence type="ECO:0000256" key="4">
    <source>
        <dbReference type="SAM" id="SignalP"/>
    </source>
</evidence>
<dbReference type="Pfam" id="PF01395">
    <property type="entry name" value="PBP_GOBP"/>
    <property type="match status" value="2"/>
</dbReference>
<comment type="similarity">
    <text evidence="1">Belongs to the PBP/GOBP family.</text>
</comment>
<dbReference type="InterPro" id="IPR006072">
    <property type="entry name" value="Odorant/phero-bd_Lep"/>
</dbReference>
<dbReference type="AlphaFoldDB" id="A0A9R0DPX8"/>
<dbReference type="InterPro" id="IPR006170">
    <property type="entry name" value="PBP/GOBP"/>
</dbReference>
<accession>A0A9R0DPX8</accession>
<organism evidence="5 6">
    <name type="scientific">Spodoptera frugiperda</name>
    <name type="common">Fall armyworm</name>
    <dbReference type="NCBI Taxonomy" id="7108"/>
    <lineage>
        <taxon>Eukaryota</taxon>
        <taxon>Metazoa</taxon>
        <taxon>Ecdysozoa</taxon>
        <taxon>Arthropoda</taxon>
        <taxon>Hexapoda</taxon>
        <taxon>Insecta</taxon>
        <taxon>Pterygota</taxon>
        <taxon>Neoptera</taxon>
        <taxon>Endopterygota</taxon>
        <taxon>Lepidoptera</taxon>
        <taxon>Glossata</taxon>
        <taxon>Ditrysia</taxon>
        <taxon>Noctuoidea</taxon>
        <taxon>Noctuidae</taxon>
        <taxon>Amphipyrinae</taxon>
        <taxon>Spodoptera</taxon>
    </lineage>
</organism>
<reference evidence="6" key="1">
    <citation type="submission" date="2025-08" db="UniProtKB">
        <authorList>
            <consortium name="RefSeq"/>
        </authorList>
    </citation>
    <scope>IDENTIFICATION</scope>
    <source>
        <tissue evidence="6">Whole larval tissue</tissue>
    </source>
</reference>
<evidence type="ECO:0000256" key="1">
    <source>
        <dbReference type="ARBA" id="ARBA00008098"/>
    </source>
</evidence>